<feature type="region of interest" description="Disordered" evidence="1">
    <location>
        <begin position="84"/>
        <end position="125"/>
    </location>
</feature>
<dbReference type="HOGENOM" id="CLU_162618_0_0_11"/>
<name>A4TF07_MYCGI</name>
<organism evidence="3">
    <name type="scientific">Mycolicibacterium gilvum (strain PYR-GCK)</name>
    <name type="common">Mycobacterium gilvum (strain PYR-GCK)</name>
    <dbReference type="NCBI Taxonomy" id="350054"/>
    <lineage>
        <taxon>Bacteria</taxon>
        <taxon>Bacillati</taxon>
        <taxon>Actinomycetota</taxon>
        <taxon>Actinomycetes</taxon>
        <taxon>Mycobacteriales</taxon>
        <taxon>Mycobacteriaceae</taxon>
        <taxon>Mycolicibacterium</taxon>
    </lineage>
</organism>
<gene>
    <name evidence="3" type="ordered locus">Mflv_4805</name>
</gene>
<proteinExistence type="predicted"/>
<feature type="signal peptide" evidence="2">
    <location>
        <begin position="1"/>
        <end position="21"/>
    </location>
</feature>
<dbReference type="AlphaFoldDB" id="A4TF07"/>
<feature type="compositionally biased region" description="Gly residues" evidence="1">
    <location>
        <begin position="87"/>
        <end position="125"/>
    </location>
</feature>
<dbReference type="EMBL" id="CP000656">
    <property type="protein sequence ID" value="ABP47273.1"/>
    <property type="molecule type" value="Genomic_DNA"/>
</dbReference>
<evidence type="ECO:0000313" key="3">
    <source>
        <dbReference type="EMBL" id="ABP47273.1"/>
    </source>
</evidence>
<dbReference type="KEGG" id="mgi:Mflv_4805"/>
<dbReference type="eggNOG" id="ENOG5032GJ8">
    <property type="taxonomic scope" value="Bacteria"/>
</dbReference>
<sequence length="125" mass="12118">MHMIAVVMTPVVSLATVVAVAAPAAADCTTAGATTICSQGDVRGTNSGTGPVGSSGPYVPYPCDWNYYNCNEWWDVDFDVDLDPGRPGIGGPGGPGGPGIGAPGGPGRPGGGFGGGGGRGGGGRR</sequence>
<dbReference type="STRING" id="350054.Mflv_4805"/>
<protein>
    <submittedName>
        <fullName evidence="3">Uncharacterized protein</fullName>
    </submittedName>
</protein>
<reference evidence="3" key="2">
    <citation type="journal article" date="2013" name="PLoS ONE">
        <title>A Gene Expression Study of the Activities of Aromatic Ring-Cleavage Dioxygenases in Mycobacterium gilvum PYR-GCK to Changes in Salinity and pH during Pyrene Degradation.</title>
        <authorList>
            <person name="Badejo A.C."/>
            <person name="Badejo A.O."/>
            <person name="Shin K.H."/>
            <person name="Chai Y.G."/>
        </authorList>
    </citation>
    <scope>NUCLEOTIDE SEQUENCE [LARGE SCALE GENOMIC DNA]</scope>
    <source>
        <strain evidence="3">PYR-GCK</strain>
    </source>
</reference>
<accession>A4TF07</accession>
<keyword evidence="2" id="KW-0732">Signal</keyword>
<dbReference type="OrthoDB" id="4641835at2"/>
<reference evidence="3" key="1">
    <citation type="submission" date="2007-04" db="EMBL/GenBank/DDBJ databases">
        <authorList>
            <consortium name="US DOE Joint Genome Institute"/>
            <person name="Copeland A."/>
            <person name="Lucas S."/>
            <person name="Lapidus A."/>
            <person name="Barry K."/>
            <person name="Detter J.C."/>
            <person name="Glavina del Rio T."/>
            <person name="Hammon N."/>
            <person name="Israni S."/>
            <person name="Dalin E."/>
            <person name="Tice H."/>
            <person name="Pitluck S."/>
            <person name="Chain P."/>
            <person name="Malfatti S."/>
            <person name="Shin M."/>
            <person name="Vergez L."/>
            <person name="Schmutz J."/>
            <person name="Larimer F."/>
            <person name="Land M."/>
            <person name="Hauser L."/>
            <person name="Kyrpides N."/>
            <person name="Mikhailova N."/>
            <person name="Miller C."/>
            <person name="Richardson P."/>
        </authorList>
    </citation>
    <scope>NUCLEOTIDE SEQUENCE</scope>
    <source>
        <strain evidence="3">PYR-GCK</strain>
    </source>
</reference>
<evidence type="ECO:0000256" key="2">
    <source>
        <dbReference type="SAM" id="SignalP"/>
    </source>
</evidence>
<feature type="chain" id="PRO_5039659728" evidence="2">
    <location>
        <begin position="22"/>
        <end position="125"/>
    </location>
</feature>
<evidence type="ECO:0000256" key="1">
    <source>
        <dbReference type="SAM" id="MobiDB-lite"/>
    </source>
</evidence>